<dbReference type="SUPFAM" id="SSF48403">
    <property type="entry name" value="Ankyrin repeat"/>
    <property type="match status" value="1"/>
</dbReference>
<comment type="subcellular location">
    <subcellularLocation>
        <location evidence="1">Cell membrane</location>
        <topology evidence="1">Peripheral membrane protein</topology>
        <orientation evidence="1">Cytoplasmic side</orientation>
    </subcellularLocation>
</comment>
<evidence type="ECO:0000256" key="2">
    <source>
        <dbReference type="PROSITE-ProRule" id="PRU00023"/>
    </source>
</evidence>
<dbReference type="AlphaFoldDB" id="A0A371HDW0"/>
<dbReference type="Proteomes" id="UP000257109">
    <property type="component" value="Unassembled WGS sequence"/>
</dbReference>
<evidence type="ECO:0000313" key="4">
    <source>
        <dbReference type="Proteomes" id="UP000257109"/>
    </source>
</evidence>
<dbReference type="InterPro" id="IPR036770">
    <property type="entry name" value="Ankyrin_rpt-contain_sf"/>
</dbReference>
<sequence>MVTEEEAREFLKVIQHSEYKMLDQLHKTPTHISLLLLLINSESHRELLLKMMNEAHVHQDIMPTKFRGIINNITMSSHLSFSEEEVPNEGKNHNQPLHIAVKCGNYMIARVLIDNRSSLNVMPKTTLDKLYCPGAILRNSPVMVRAFDISKGEVMGEITLPILIGPKTFDITF</sequence>
<dbReference type="PROSITE" id="PS50297">
    <property type="entry name" value="ANK_REP_REGION"/>
    <property type="match status" value="1"/>
</dbReference>
<accession>A0A371HDW0</accession>
<comment type="caution">
    <text evidence="3">The sequence shown here is derived from an EMBL/GenBank/DDBJ whole genome shotgun (WGS) entry which is preliminary data.</text>
</comment>
<dbReference type="Gene3D" id="1.25.40.20">
    <property type="entry name" value="Ankyrin repeat-containing domain"/>
    <property type="match status" value="1"/>
</dbReference>
<dbReference type="EMBL" id="QJKJ01002873">
    <property type="protein sequence ID" value="RDY00952.1"/>
    <property type="molecule type" value="Genomic_DNA"/>
</dbReference>
<gene>
    <name evidence="3" type="ORF">CR513_15799</name>
</gene>
<feature type="non-terminal residue" evidence="3">
    <location>
        <position position="1"/>
    </location>
</feature>
<dbReference type="PROSITE" id="PS50088">
    <property type="entry name" value="ANK_REPEAT"/>
    <property type="match status" value="1"/>
</dbReference>
<keyword evidence="4" id="KW-1185">Reference proteome</keyword>
<evidence type="ECO:0000313" key="3">
    <source>
        <dbReference type="EMBL" id="RDY00952.1"/>
    </source>
</evidence>
<dbReference type="InterPro" id="IPR002110">
    <property type="entry name" value="Ankyrin_rpt"/>
</dbReference>
<protein>
    <submittedName>
        <fullName evidence="3">Uncharacterized protein</fullName>
    </submittedName>
</protein>
<evidence type="ECO:0000256" key="1">
    <source>
        <dbReference type="ARBA" id="ARBA00004413"/>
    </source>
</evidence>
<feature type="repeat" description="ANK" evidence="2">
    <location>
        <begin position="92"/>
        <end position="124"/>
    </location>
</feature>
<dbReference type="PANTHER" id="PTHR32108:SF9">
    <property type="entry name" value="REVERSE TRANSCRIPTASE RNASE H-LIKE DOMAIN-CONTAINING PROTEIN"/>
    <property type="match status" value="1"/>
</dbReference>
<keyword evidence="2" id="KW-0040">ANK repeat</keyword>
<dbReference type="OrthoDB" id="1724165at2759"/>
<organism evidence="3 4">
    <name type="scientific">Mucuna pruriens</name>
    <name type="common">Velvet bean</name>
    <name type="synonym">Dolichos pruriens</name>
    <dbReference type="NCBI Taxonomy" id="157652"/>
    <lineage>
        <taxon>Eukaryota</taxon>
        <taxon>Viridiplantae</taxon>
        <taxon>Streptophyta</taxon>
        <taxon>Embryophyta</taxon>
        <taxon>Tracheophyta</taxon>
        <taxon>Spermatophyta</taxon>
        <taxon>Magnoliopsida</taxon>
        <taxon>eudicotyledons</taxon>
        <taxon>Gunneridae</taxon>
        <taxon>Pentapetalae</taxon>
        <taxon>rosids</taxon>
        <taxon>fabids</taxon>
        <taxon>Fabales</taxon>
        <taxon>Fabaceae</taxon>
        <taxon>Papilionoideae</taxon>
        <taxon>50 kb inversion clade</taxon>
        <taxon>NPAAA clade</taxon>
        <taxon>indigoferoid/millettioid clade</taxon>
        <taxon>Phaseoleae</taxon>
        <taxon>Mucuna</taxon>
    </lineage>
</organism>
<proteinExistence type="predicted"/>
<dbReference type="PANTHER" id="PTHR32108">
    <property type="entry name" value="DNA-DIRECTED RNA POLYMERASE SUBUNIT ALPHA"/>
    <property type="match status" value="1"/>
</dbReference>
<reference evidence="3" key="1">
    <citation type="submission" date="2018-05" db="EMBL/GenBank/DDBJ databases">
        <title>Draft genome of Mucuna pruriens seed.</title>
        <authorList>
            <person name="Nnadi N.E."/>
            <person name="Vos R."/>
            <person name="Hasami M.H."/>
            <person name="Devisetty U.K."/>
            <person name="Aguiy J.C."/>
        </authorList>
    </citation>
    <scope>NUCLEOTIDE SEQUENCE [LARGE SCALE GENOMIC DNA]</scope>
    <source>
        <strain evidence="3">JCA_2017</strain>
    </source>
</reference>
<dbReference type="GO" id="GO:0005886">
    <property type="term" value="C:plasma membrane"/>
    <property type="evidence" value="ECO:0007669"/>
    <property type="project" value="UniProtKB-SubCell"/>
</dbReference>
<name>A0A371HDW0_MUCPR</name>